<proteinExistence type="predicted"/>
<name>A0AAD7AH75_9AGAR</name>
<dbReference type="Proteomes" id="UP001218218">
    <property type="component" value="Unassembled WGS sequence"/>
</dbReference>
<dbReference type="AlphaFoldDB" id="A0AAD7AH75"/>
<reference evidence="1" key="1">
    <citation type="submission" date="2023-03" db="EMBL/GenBank/DDBJ databases">
        <title>Massive genome expansion in bonnet fungi (Mycena s.s.) driven by repeated elements and novel gene families across ecological guilds.</title>
        <authorList>
            <consortium name="Lawrence Berkeley National Laboratory"/>
            <person name="Harder C.B."/>
            <person name="Miyauchi S."/>
            <person name="Viragh M."/>
            <person name="Kuo A."/>
            <person name="Thoen E."/>
            <person name="Andreopoulos B."/>
            <person name="Lu D."/>
            <person name="Skrede I."/>
            <person name="Drula E."/>
            <person name="Henrissat B."/>
            <person name="Morin E."/>
            <person name="Kohler A."/>
            <person name="Barry K."/>
            <person name="LaButti K."/>
            <person name="Morin E."/>
            <person name="Salamov A."/>
            <person name="Lipzen A."/>
            <person name="Mereny Z."/>
            <person name="Hegedus B."/>
            <person name="Baldrian P."/>
            <person name="Stursova M."/>
            <person name="Weitz H."/>
            <person name="Taylor A."/>
            <person name="Grigoriev I.V."/>
            <person name="Nagy L.G."/>
            <person name="Martin F."/>
            <person name="Kauserud H."/>
        </authorList>
    </citation>
    <scope>NUCLEOTIDE SEQUENCE</scope>
    <source>
        <strain evidence="1">CBHHK002</strain>
    </source>
</reference>
<protein>
    <submittedName>
        <fullName evidence="1">Uncharacterized protein</fullName>
    </submittedName>
</protein>
<organism evidence="1 2">
    <name type="scientific">Mycena albidolilacea</name>
    <dbReference type="NCBI Taxonomy" id="1033008"/>
    <lineage>
        <taxon>Eukaryota</taxon>
        <taxon>Fungi</taxon>
        <taxon>Dikarya</taxon>
        <taxon>Basidiomycota</taxon>
        <taxon>Agaricomycotina</taxon>
        <taxon>Agaricomycetes</taxon>
        <taxon>Agaricomycetidae</taxon>
        <taxon>Agaricales</taxon>
        <taxon>Marasmiineae</taxon>
        <taxon>Mycenaceae</taxon>
        <taxon>Mycena</taxon>
    </lineage>
</organism>
<evidence type="ECO:0000313" key="1">
    <source>
        <dbReference type="EMBL" id="KAJ7358574.1"/>
    </source>
</evidence>
<gene>
    <name evidence="1" type="ORF">DFH08DRAFT_802392</name>
</gene>
<evidence type="ECO:0000313" key="2">
    <source>
        <dbReference type="Proteomes" id="UP001218218"/>
    </source>
</evidence>
<sequence>MLHTGLWPGKDLMVPDPNVPDWKESMTRIKHHNKAVPHDEYKFRWFECTDGIIYDSESSILQPSMLRWLTQSRKFCEIAEVDLTAEQVGKVRMPFYMLPDHPDHQNPLLKEIFGAAIQQVAKILMDFDLSHPVVANFAEYFKSVRAAERRWRVANGMLFFHDIDGKTVNLNERSTWFKAVRERREAFRYIGLNAVQMLGNIYSGLCVAWPELYKLVCPSVGKVK</sequence>
<accession>A0AAD7AH75</accession>
<dbReference type="EMBL" id="JARIHO010000007">
    <property type="protein sequence ID" value="KAJ7358574.1"/>
    <property type="molecule type" value="Genomic_DNA"/>
</dbReference>
<keyword evidence="2" id="KW-1185">Reference proteome</keyword>
<comment type="caution">
    <text evidence="1">The sequence shown here is derived from an EMBL/GenBank/DDBJ whole genome shotgun (WGS) entry which is preliminary data.</text>
</comment>